<evidence type="ECO:0000313" key="3">
    <source>
        <dbReference type="EMBL" id="GED26800.1"/>
    </source>
</evidence>
<evidence type="ECO:0000259" key="2">
    <source>
        <dbReference type="Pfam" id="PF07833"/>
    </source>
</evidence>
<dbReference type="GeneID" id="82813082"/>
<dbReference type="Proteomes" id="UP000317180">
    <property type="component" value="Unassembled WGS sequence"/>
</dbReference>
<dbReference type="Gene3D" id="3.30.457.10">
    <property type="entry name" value="Copper amine oxidase-like, N-terminal domain"/>
    <property type="match status" value="1"/>
</dbReference>
<dbReference type="RefSeq" id="WP_005829064.1">
    <property type="nucleotide sequence ID" value="NZ_BJOD01000028.1"/>
</dbReference>
<evidence type="ECO:0000313" key="4">
    <source>
        <dbReference type="EMBL" id="RNB48819.1"/>
    </source>
</evidence>
<proteinExistence type="predicted"/>
<dbReference type="EMBL" id="BJOD01000028">
    <property type="protein sequence ID" value="GED26800.1"/>
    <property type="molecule type" value="Genomic_DNA"/>
</dbReference>
<evidence type="ECO:0000313" key="5">
    <source>
        <dbReference type="Proteomes" id="UP000276178"/>
    </source>
</evidence>
<evidence type="ECO:0000313" key="6">
    <source>
        <dbReference type="Proteomes" id="UP000317180"/>
    </source>
</evidence>
<dbReference type="AlphaFoldDB" id="A0A3M8AC32"/>
<reference evidence="4 5" key="1">
    <citation type="submission" date="2018-10" db="EMBL/GenBank/DDBJ databases">
        <title>Phylogenomics of Brevibacillus.</title>
        <authorList>
            <person name="Dunlap C."/>
        </authorList>
    </citation>
    <scope>NUCLEOTIDE SEQUENCE [LARGE SCALE GENOMIC DNA]</scope>
    <source>
        <strain evidence="4 5">NRRL NRS 1219</strain>
    </source>
</reference>
<keyword evidence="1" id="KW-0732">Signal</keyword>
<feature type="chain" id="PRO_5038619942" evidence="1">
    <location>
        <begin position="23"/>
        <end position="430"/>
    </location>
</feature>
<comment type="caution">
    <text evidence="4">The sequence shown here is derived from an EMBL/GenBank/DDBJ whole genome shotgun (WGS) entry which is preliminary data.</text>
</comment>
<protein>
    <submittedName>
        <fullName evidence="4">Copper amine oxidase N-terminal domain-containing protein</fullName>
    </submittedName>
</protein>
<dbReference type="InterPro" id="IPR036582">
    <property type="entry name" value="Mao_N_sf"/>
</dbReference>
<dbReference type="Pfam" id="PF07833">
    <property type="entry name" value="Cu_amine_oxidN1"/>
    <property type="match status" value="1"/>
</dbReference>
<dbReference type="Proteomes" id="UP000276178">
    <property type="component" value="Unassembled WGS sequence"/>
</dbReference>
<accession>A0A3M8AC32</accession>
<dbReference type="EMBL" id="RHHN01000084">
    <property type="protein sequence ID" value="RNB48819.1"/>
    <property type="molecule type" value="Genomic_DNA"/>
</dbReference>
<dbReference type="OrthoDB" id="7054537at2"/>
<dbReference type="SUPFAM" id="SSF55383">
    <property type="entry name" value="Copper amine oxidase, domain N"/>
    <property type="match status" value="1"/>
</dbReference>
<organism evidence="4 5">
    <name type="scientific">Brevibacillus agri</name>
    <dbReference type="NCBI Taxonomy" id="51101"/>
    <lineage>
        <taxon>Bacteria</taxon>
        <taxon>Bacillati</taxon>
        <taxon>Bacillota</taxon>
        <taxon>Bacilli</taxon>
        <taxon>Bacillales</taxon>
        <taxon>Paenibacillaceae</taxon>
        <taxon>Brevibacillus</taxon>
    </lineage>
</organism>
<name>A0A3M8AC32_9BACL</name>
<dbReference type="InterPro" id="IPR012854">
    <property type="entry name" value="Cu_amine_oxidase-like_N"/>
</dbReference>
<feature type="domain" description="Copper amine oxidase-like N-terminal" evidence="2">
    <location>
        <begin position="32"/>
        <end position="141"/>
    </location>
</feature>
<feature type="signal peptide" evidence="1">
    <location>
        <begin position="1"/>
        <end position="22"/>
    </location>
</feature>
<evidence type="ECO:0000256" key="1">
    <source>
        <dbReference type="SAM" id="SignalP"/>
    </source>
</evidence>
<reference evidence="3 6" key="2">
    <citation type="submission" date="2019-06" db="EMBL/GenBank/DDBJ databases">
        <title>Whole genome shotgun sequence of Brevibacillus agri NBRC 15538.</title>
        <authorList>
            <person name="Hosoyama A."/>
            <person name="Uohara A."/>
            <person name="Ohji S."/>
            <person name="Ichikawa N."/>
        </authorList>
    </citation>
    <scope>NUCLEOTIDE SEQUENCE [LARGE SCALE GENOMIC DNA]</scope>
    <source>
        <strain evidence="3 6">NBRC 15538</strain>
    </source>
</reference>
<gene>
    <name evidence="3" type="ORF">BAG01nite_29020</name>
    <name evidence="4" type="ORF">EB820_22905</name>
</gene>
<keyword evidence="6" id="KW-1185">Reference proteome</keyword>
<sequence>MKKLQRVGLLTFLLSAAPFSFAQSAPQVQVAVNGEYVTFPDALPYVDPSTQRTMVPARFVAEKLGLGMQWNPQTSQVTLRKEPDTIQLTIGQDYALVNGKKVHFDAPAVLRSNRTMVPLRFISELFDARIEWLAERNLVAITTSGHASAVPPASVPPAPDSTWQHRRSTWLWDASLLYTQQEQIIQFASEHQLSAIYLQIDRDIPPTVYQQFIRKAQEKQIAVEALEGRPQWAFPASHGELKAFINWVRAYNASVAAQERFAGLHFDIEPYILPEWKSNRDKIVQSWMDTVRLIEKDMRSSGLTLTLDIPFWLHQVKVPGTDYSLSAWMLEKADAVVIMDYRNVALGNDGIIANAHPILREAATLKKQVIVAVETAPSAEGPHTSFHALPLQTMKTELQLAKEHLEHYASFAGFAIHDYNHWVRLKQGGS</sequence>